<organism evidence="8 9">
    <name type="scientific">Streptomyces vastus</name>
    <dbReference type="NCBI Taxonomy" id="285451"/>
    <lineage>
        <taxon>Bacteria</taxon>
        <taxon>Bacillati</taxon>
        <taxon>Actinomycetota</taxon>
        <taxon>Actinomycetes</taxon>
        <taxon>Kitasatosporales</taxon>
        <taxon>Streptomycetaceae</taxon>
        <taxon>Streptomyces</taxon>
    </lineage>
</organism>
<accession>A0ABP6DE94</accession>
<evidence type="ECO:0000256" key="3">
    <source>
        <dbReference type="ARBA" id="ARBA00022723"/>
    </source>
</evidence>
<dbReference type="SUPFAM" id="SSF51197">
    <property type="entry name" value="Clavaminate synthase-like"/>
    <property type="match status" value="1"/>
</dbReference>
<comment type="similarity">
    <text evidence="2">Belongs to the gamma-BBH/TMLD family.</text>
</comment>
<evidence type="ECO:0000256" key="6">
    <source>
        <dbReference type="ARBA" id="ARBA00023004"/>
    </source>
</evidence>
<evidence type="ECO:0000256" key="2">
    <source>
        <dbReference type="ARBA" id="ARBA00008654"/>
    </source>
</evidence>
<dbReference type="InterPro" id="IPR050411">
    <property type="entry name" value="AlphaKG_dependent_hydroxylases"/>
</dbReference>
<gene>
    <name evidence="8" type="ORF">GCM10010307_41890</name>
</gene>
<evidence type="ECO:0000259" key="7">
    <source>
        <dbReference type="Pfam" id="PF02668"/>
    </source>
</evidence>
<dbReference type="RefSeq" id="WP_344391917.1">
    <property type="nucleotide sequence ID" value="NZ_BAAASJ010000041.1"/>
</dbReference>
<protein>
    <recommendedName>
        <fullName evidence="7">TauD/TfdA-like domain-containing protein</fullName>
    </recommendedName>
</protein>
<keyword evidence="3" id="KW-0479">Metal-binding</keyword>
<feature type="domain" description="TauD/TfdA-like" evidence="7">
    <location>
        <begin position="16"/>
        <end position="238"/>
    </location>
</feature>
<keyword evidence="4" id="KW-0223">Dioxygenase</keyword>
<dbReference type="InterPro" id="IPR003819">
    <property type="entry name" value="TauD/TfdA-like"/>
</dbReference>
<dbReference type="InterPro" id="IPR042098">
    <property type="entry name" value="TauD-like_sf"/>
</dbReference>
<evidence type="ECO:0000256" key="4">
    <source>
        <dbReference type="ARBA" id="ARBA00022964"/>
    </source>
</evidence>
<dbReference type="PANTHER" id="PTHR10696">
    <property type="entry name" value="GAMMA-BUTYROBETAINE HYDROXYLASE-RELATED"/>
    <property type="match status" value="1"/>
</dbReference>
<dbReference type="EMBL" id="BAAASJ010000041">
    <property type="protein sequence ID" value="GAA2641015.1"/>
    <property type="molecule type" value="Genomic_DNA"/>
</dbReference>
<evidence type="ECO:0000313" key="9">
    <source>
        <dbReference type="Proteomes" id="UP001500151"/>
    </source>
</evidence>
<keyword evidence="9" id="KW-1185">Reference proteome</keyword>
<sequence>MLDASAGSETLFADHYVDLRTPHASDVIAAQLRETGLVTLNGLTTRQEVLAFASRMMAITPHPHGAPDGLTLIHDTGSHAHRAGFAGLGSGELQAHTERSGSPTPPRLILLACMQPASAGGETLLADGREVHARLMGENRDAAVALCQPRTAYFGAGSGHATQVFTVQADSRFSIRLRQDGLARWSPIVQPYLPVLRSAIAASQYRLLLQAGQGYLLDNHRWLHARTRFTGDRRLLRALGEPRFALPGGFAAHPTSAVLPKTSEPVS</sequence>
<reference evidence="9" key="1">
    <citation type="journal article" date="2019" name="Int. J. Syst. Evol. Microbiol.">
        <title>The Global Catalogue of Microorganisms (GCM) 10K type strain sequencing project: providing services to taxonomists for standard genome sequencing and annotation.</title>
        <authorList>
            <consortium name="The Broad Institute Genomics Platform"/>
            <consortium name="The Broad Institute Genome Sequencing Center for Infectious Disease"/>
            <person name="Wu L."/>
            <person name="Ma J."/>
        </authorList>
    </citation>
    <scope>NUCLEOTIDE SEQUENCE [LARGE SCALE GENOMIC DNA]</scope>
    <source>
        <strain evidence="9">JCM 4524</strain>
    </source>
</reference>
<proteinExistence type="inferred from homology"/>
<dbReference type="Gene3D" id="3.60.130.10">
    <property type="entry name" value="Clavaminate synthase-like"/>
    <property type="match status" value="1"/>
</dbReference>
<dbReference type="Pfam" id="PF02668">
    <property type="entry name" value="TauD"/>
    <property type="match status" value="1"/>
</dbReference>
<name>A0ABP6DE94_9ACTN</name>
<keyword evidence="6" id="KW-0408">Iron</keyword>
<keyword evidence="5" id="KW-0560">Oxidoreductase</keyword>
<dbReference type="PANTHER" id="PTHR10696:SF25">
    <property type="entry name" value="OXIDOREDUCTASE AIM17-RELATED"/>
    <property type="match status" value="1"/>
</dbReference>
<evidence type="ECO:0000313" key="8">
    <source>
        <dbReference type="EMBL" id="GAA2641015.1"/>
    </source>
</evidence>
<evidence type="ECO:0000256" key="1">
    <source>
        <dbReference type="ARBA" id="ARBA00001954"/>
    </source>
</evidence>
<comment type="caution">
    <text evidence="8">The sequence shown here is derived from an EMBL/GenBank/DDBJ whole genome shotgun (WGS) entry which is preliminary data.</text>
</comment>
<comment type="cofactor">
    <cofactor evidence="1">
        <name>Fe(2+)</name>
        <dbReference type="ChEBI" id="CHEBI:29033"/>
    </cofactor>
</comment>
<evidence type="ECO:0000256" key="5">
    <source>
        <dbReference type="ARBA" id="ARBA00023002"/>
    </source>
</evidence>
<dbReference type="Proteomes" id="UP001500151">
    <property type="component" value="Unassembled WGS sequence"/>
</dbReference>